<evidence type="ECO:0000313" key="2">
    <source>
        <dbReference type="EMBL" id="PSB03720.1"/>
    </source>
</evidence>
<keyword evidence="1" id="KW-1133">Transmembrane helix</keyword>
<gene>
    <name evidence="2" type="ORF">C7B64_07290</name>
</gene>
<proteinExistence type="predicted"/>
<keyword evidence="3" id="KW-1185">Reference proteome</keyword>
<dbReference type="Proteomes" id="UP000238762">
    <property type="component" value="Unassembled WGS sequence"/>
</dbReference>
<keyword evidence="1" id="KW-0472">Membrane</keyword>
<evidence type="ECO:0000256" key="1">
    <source>
        <dbReference type="SAM" id="Phobius"/>
    </source>
</evidence>
<name>A0A2T1C620_9CYAN</name>
<feature type="transmembrane region" description="Helical" evidence="1">
    <location>
        <begin position="44"/>
        <end position="65"/>
    </location>
</feature>
<dbReference type="AlphaFoldDB" id="A0A2T1C620"/>
<dbReference type="OrthoDB" id="517257at2"/>
<evidence type="ECO:0000313" key="3">
    <source>
        <dbReference type="Proteomes" id="UP000238762"/>
    </source>
</evidence>
<feature type="transmembrane region" description="Helical" evidence="1">
    <location>
        <begin position="70"/>
        <end position="91"/>
    </location>
</feature>
<accession>A0A2T1C620</accession>
<organism evidence="2 3">
    <name type="scientific">Merismopedia glauca CCAP 1448/3</name>
    <dbReference type="NCBI Taxonomy" id="1296344"/>
    <lineage>
        <taxon>Bacteria</taxon>
        <taxon>Bacillati</taxon>
        <taxon>Cyanobacteriota</taxon>
        <taxon>Cyanophyceae</taxon>
        <taxon>Synechococcales</taxon>
        <taxon>Merismopediaceae</taxon>
        <taxon>Merismopedia</taxon>
    </lineage>
</organism>
<protein>
    <submittedName>
        <fullName evidence="2">Uncharacterized protein</fullName>
    </submittedName>
</protein>
<sequence length="110" mass="11981">MTIGLFMGFTSGLAFQGTLKDRVQYWSKNQSKYNLLQLQGAPLTLPFLGMAVGICLFLGAGLIVFGLPAWFSFSISFALTLLTALLVWYQLGKVLQQLEAGGSKALDLDE</sequence>
<reference evidence="2 3" key="2">
    <citation type="submission" date="2018-03" db="EMBL/GenBank/DDBJ databases">
        <title>The ancient ancestry and fast evolution of plastids.</title>
        <authorList>
            <person name="Moore K.R."/>
            <person name="Magnabosco C."/>
            <person name="Momper L."/>
            <person name="Gold D.A."/>
            <person name="Bosak T."/>
            <person name="Fournier G.P."/>
        </authorList>
    </citation>
    <scope>NUCLEOTIDE SEQUENCE [LARGE SCALE GENOMIC DNA]</scope>
    <source>
        <strain evidence="2 3">CCAP 1448/3</strain>
    </source>
</reference>
<dbReference type="EMBL" id="PVWJ01000026">
    <property type="protein sequence ID" value="PSB03720.1"/>
    <property type="molecule type" value="Genomic_DNA"/>
</dbReference>
<reference evidence="2 3" key="1">
    <citation type="submission" date="2018-02" db="EMBL/GenBank/DDBJ databases">
        <authorList>
            <person name="Cohen D.B."/>
            <person name="Kent A.D."/>
        </authorList>
    </citation>
    <scope>NUCLEOTIDE SEQUENCE [LARGE SCALE GENOMIC DNA]</scope>
    <source>
        <strain evidence="2 3">CCAP 1448/3</strain>
    </source>
</reference>
<comment type="caution">
    <text evidence="2">The sequence shown here is derived from an EMBL/GenBank/DDBJ whole genome shotgun (WGS) entry which is preliminary data.</text>
</comment>
<keyword evidence="1" id="KW-0812">Transmembrane</keyword>